<name>A0ABR7BPE4_9ACTN</name>
<keyword evidence="1" id="KW-0472">Membrane</keyword>
<evidence type="ECO:0000313" key="3">
    <source>
        <dbReference type="Proteomes" id="UP000622448"/>
    </source>
</evidence>
<evidence type="ECO:0000256" key="1">
    <source>
        <dbReference type="SAM" id="Phobius"/>
    </source>
</evidence>
<accession>A0ABR7BPE4</accession>
<feature type="transmembrane region" description="Helical" evidence="1">
    <location>
        <begin position="467"/>
        <end position="486"/>
    </location>
</feature>
<feature type="transmembrane region" description="Helical" evidence="1">
    <location>
        <begin position="350"/>
        <end position="370"/>
    </location>
</feature>
<feature type="transmembrane region" description="Helical" evidence="1">
    <location>
        <begin position="243"/>
        <end position="264"/>
    </location>
</feature>
<feature type="transmembrane region" description="Helical" evidence="1">
    <location>
        <begin position="36"/>
        <end position="56"/>
    </location>
</feature>
<protein>
    <submittedName>
        <fullName evidence="2">ATP-binding protein</fullName>
    </submittedName>
</protein>
<dbReference type="Pfam" id="PF20176">
    <property type="entry name" value="DUF6541"/>
    <property type="match status" value="1"/>
</dbReference>
<reference evidence="2 3" key="1">
    <citation type="submission" date="2020-08" db="EMBL/GenBank/DDBJ databases">
        <title>Genome public.</title>
        <authorList>
            <person name="Liu C."/>
            <person name="Sun Q."/>
        </authorList>
    </citation>
    <scope>NUCLEOTIDE SEQUENCE [LARGE SCALE GENOMIC DNA]</scope>
    <source>
        <strain evidence="2 3">NSJ-70</strain>
    </source>
</reference>
<feature type="transmembrane region" description="Helical" evidence="1">
    <location>
        <begin position="218"/>
        <end position="237"/>
    </location>
</feature>
<feature type="transmembrane region" description="Helical" evidence="1">
    <location>
        <begin position="115"/>
        <end position="137"/>
    </location>
</feature>
<feature type="transmembrane region" description="Helical" evidence="1">
    <location>
        <begin position="62"/>
        <end position="84"/>
    </location>
</feature>
<feature type="transmembrane region" description="Helical" evidence="1">
    <location>
        <begin position="271"/>
        <end position="289"/>
    </location>
</feature>
<proteinExistence type="predicted"/>
<evidence type="ECO:0000313" key="2">
    <source>
        <dbReference type="EMBL" id="MBC5583475.1"/>
    </source>
</evidence>
<feature type="transmembrane region" description="Helical" evidence="1">
    <location>
        <begin position="192"/>
        <end position="211"/>
    </location>
</feature>
<keyword evidence="3" id="KW-1185">Reference proteome</keyword>
<feature type="transmembrane region" description="Helical" evidence="1">
    <location>
        <begin position="428"/>
        <end position="447"/>
    </location>
</feature>
<dbReference type="InterPro" id="IPR046671">
    <property type="entry name" value="DUF6541"/>
</dbReference>
<keyword evidence="1" id="KW-0812">Transmembrane</keyword>
<feature type="transmembrane region" description="Helical" evidence="1">
    <location>
        <begin position="6"/>
        <end position="24"/>
    </location>
</feature>
<feature type="transmembrane region" description="Helical" evidence="1">
    <location>
        <begin position="301"/>
        <end position="329"/>
    </location>
</feature>
<keyword evidence="2" id="KW-0067">ATP-binding</keyword>
<keyword evidence="1" id="KW-1133">Transmembrane helix</keyword>
<feature type="transmembrane region" description="Helical" evidence="1">
    <location>
        <begin position="400"/>
        <end position="421"/>
    </location>
</feature>
<dbReference type="GO" id="GO:0005524">
    <property type="term" value="F:ATP binding"/>
    <property type="evidence" value="ECO:0007669"/>
    <property type="project" value="UniProtKB-KW"/>
</dbReference>
<keyword evidence="2" id="KW-0547">Nucleotide-binding</keyword>
<dbReference type="Proteomes" id="UP000622448">
    <property type="component" value="Unassembled WGS sequence"/>
</dbReference>
<feature type="transmembrane region" description="Helical" evidence="1">
    <location>
        <begin position="506"/>
        <end position="524"/>
    </location>
</feature>
<organism evidence="2 3">
    <name type="scientific">Eggerthella hominis</name>
    <dbReference type="NCBI Taxonomy" id="2763043"/>
    <lineage>
        <taxon>Bacteria</taxon>
        <taxon>Bacillati</taxon>
        <taxon>Actinomycetota</taxon>
        <taxon>Coriobacteriia</taxon>
        <taxon>Eggerthellales</taxon>
        <taxon>Eggerthellaceae</taxon>
        <taxon>Eggerthella</taxon>
    </lineage>
</organism>
<sequence>MWNMFVVSVLAGIVFLYVPGFLLLRACRLPRLTALVSAPLLSIVGYLLLCLLYAKLGVFSSWMTLVIPLFLVGTVALVAGSILGRGIEVACGARFSPDGDPRVAGGREGGWTSDWVLLGLYVLVGLVVSAACFALFLDGPDSFPQEYDNVHHLGVTLGFVQSGNWSPFAATLYASAADSAINPLPGVGYYPTAWNCLCALVVSVLGVSTALAANAVNFAFIAVVFPSGMFLLMRIMFPKKPGIVAWGSLCALAFSAFPWMLLLFGPLYPNMIAFCLLPLVLFSFMSLFSKGVGIAGRAAAALLFLLGMLCCAFAQPNAAFTAAVFLAPFCARQAYRAASRIPVPAGRQRLVQVACCAGACAAMAVVWYVLYKAPFLQSVVSHSWPAISSKPEAFVDTLLLGFRAGGVQVVLAALVIVGALYTLRRREYLWLSVSYAIMALFYIVDASSDGPLQHLLTGFWYTDSCRVAASAALFAIPLASMGLWAAAQGLRRLAERMFPKASPRKIGIGGTCVVAVAFVLANYYPGIALPVDGVKVTALEWTMSYMHRQNDADELRVYGADERAFVQEALSVLPEDALLINVPDDGSAFAYAVDGARVYYRYLRTYGEDDETEESELIRSKLSEISANQDVRDAVDKIGAEYLIVLDQGKSEQESPRLFTYENGKNWKGIDSVDDDTPGFEIVLSRDDMRLYRITAAHLG</sequence>
<dbReference type="RefSeq" id="WP_186938088.1">
    <property type="nucleotide sequence ID" value="NZ_JACOOA010000001.1"/>
</dbReference>
<gene>
    <name evidence="2" type="ORF">H8S61_04610</name>
</gene>
<dbReference type="EMBL" id="JACOOA010000001">
    <property type="protein sequence ID" value="MBC5583475.1"/>
    <property type="molecule type" value="Genomic_DNA"/>
</dbReference>
<comment type="caution">
    <text evidence="2">The sequence shown here is derived from an EMBL/GenBank/DDBJ whole genome shotgun (WGS) entry which is preliminary data.</text>
</comment>